<feature type="domain" description="Phosphatidic acid phosphatase type 2/haloperoxidase" evidence="7">
    <location>
        <begin position="64"/>
        <end position="171"/>
    </location>
</feature>
<organism evidence="8 9">
    <name type="scientific">Streptomonospora mangrovi</name>
    <dbReference type="NCBI Taxonomy" id="2883123"/>
    <lineage>
        <taxon>Bacteria</taxon>
        <taxon>Bacillati</taxon>
        <taxon>Actinomycetota</taxon>
        <taxon>Actinomycetes</taxon>
        <taxon>Streptosporangiales</taxon>
        <taxon>Nocardiopsidaceae</taxon>
        <taxon>Streptomonospora</taxon>
    </lineage>
</organism>
<dbReference type="CDD" id="cd01610">
    <property type="entry name" value="PAP2_like"/>
    <property type="match status" value="1"/>
</dbReference>
<comment type="caution">
    <text evidence="8">The sequence shown here is derived from an EMBL/GenBank/DDBJ whole genome shotgun (WGS) entry which is preliminary data.</text>
</comment>
<evidence type="ECO:0000256" key="4">
    <source>
        <dbReference type="ARBA" id="ARBA00022801"/>
    </source>
</evidence>
<evidence type="ECO:0000256" key="2">
    <source>
        <dbReference type="ARBA" id="ARBA00022475"/>
    </source>
</evidence>
<evidence type="ECO:0000256" key="1">
    <source>
        <dbReference type="ARBA" id="ARBA00004651"/>
    </source>
</evidence>
<dbReference type="GO" id="GO:0005886">
    <property type="term" value="C:plasma membrane"/>
    <property type="evidence" value="ECO:0007669"/>
    <property type="project" value="UniProtKB-SubCell"/>
</dbReference>
<dbReference type="InterPro" id="IPR036938">
    <property type="entry name" value="PAP2/HPO_sf"/>
</dbReference>
<sequence>MGASKRLHRVDRRLVWHAASWRPPWDRRLRATLETASEHTRVWWAAAALMAATGGPRGRRAAAAGLLGMGLAEFLSNGVCKRVYHRHRPPEELAPDEEACDRPNGSSFPSGHTAAAVGFTAAAAGVSPAWGAACAVPAALVALERVHAASHYPSDVVTGAAIGATGAWLVHHVPRPARALATRWAHRAWAAVAPHR</sequence>
<dbReference type="InterPro" id="IPR000326">
    <property type="entry name" value="PAP2/HPO"/>
</dbReference>
<dbReference type="PANTHER" id="PTHR14969">
    <property type="entry name" value="SPHINGOSINE-1-PHOSPHATE PHOSPHOHYDROLASE"/>
    <property type="match status" value="1"/>
</dbReference>
<proteinExistence type="predicted"/>
<dbReference type="RefSeq" id="WP_270072972.1">
    <property type="nucleotide sequence ID" value="NZ_JAJAQC010000025.1"/>
</dbReference>
<evidence type="ECO:0000313" key="8">
    <source>
        <dbReference type="EMBL" id="MDA0565697.1"/>
    </source>
</evidence>
<keyword evidence="4" id="KW-0378">Hydrolase</keyword>
<evidence type="ECO:0000313" key="9">
    <source>
        <dbReference type="Proteomes" id="UP001140076"/>
    </source>
</evidence>
<dbReference type="GO" id="GO:0016787">
    <property type="term" value="F:hydrolase activity"/>
    <property type="evidence" value="ECO:0007669"/>
    <property type="project" value="UniProtKB-KW"/>
</dbReference>
<evidence type="ECO:0000256" key="3">
    <source>
        <dbReference type="ARBA" id="ARBA00022692"/>
    </source>
</evidence>
<dbReference type="Gene3D" id="1.20.144.10">
    <property type="entry name" value="Phosphatidic acid phosphatase type 2/haloperoxidase"/>
    <property type="match status" value="1"/>
</dbReference>
<keyword evidence="6" id="KW-0472">Membrane</keyword>
<accession>A0A9X3NLJ3</accession>
<keyword evidence="9" id="KW-1185">Reference proteome</keyword>
<dbReference type="SUPFAM" id="SSF48317">
    <property type="entry name" value="Acid phosphatase/Vanadium-dependent haloperoxidase"/>
    <property type="match status" value="1"/>
</dbReference>
<dbReference type="SMART" id="SM00014">
    <property type="entry name" value="acidPPc"/>
    <property type="match status" value="1"/>
</dbReference>
<comment type="subcellular location">
    <subcellularLocation>
        <location evidence="1">Cell membrane</location>
        <topology evidence="1">Multi-pass membrane protein</topology>
    </subcellularLocation>
</comment>
<protein>
    <submittedName>
        <fullName evidence="8">Phosphatase PAP2 family protein</fullName>
    </submittedName>
</protein>
<name>A0A9X3NLJ3_9ACTN</name>
<gene>
    <name evidence="8" type="ORF">LG943_15430</name>
</gene>
<dbReference type="AlphaFoldDB" id="A0A9X3NLJ3"/>
<evidence type="ECO:0000256" key="6">
    <source>
        <dbReference type="ARBA" id="ARBA00023136"/>
    </source>
</evidence>
<keyword evidence="2" id="KW-1003">Cell membrane</keyword>
<dbReference type="Proteomes" id="UP001140076">
    <property type="component" value="Unassembled WGS sequence"/>
</dbReference>
<dbReference type="EMBL" id="JAJAQC010000025">
    <property type="protein sequence ID" value="MDA0565697.1"/>
    <property type="molecule type" value="Genomic_DNA"/>
</dbReference>
<dbReference type="Pfam" id="PF01569">
    <property type="entry name" value="PAP2"/>
    <property type="match status" value="1"/>
</dbReference>
<keyword evidence="5" id="KW-1133">Transmembrane helix</keyword>
<evidence type="ECO:0000259" key="7">
    <source>
        <dbReference type="SMART" id="SM00014"/>
    </source>
</evidence>
<reference evidence="8" key="1">
    <citation type="submission" date="2021-10" db="EMBL/GenBank/DDBJ databases">
        <title>Streptomonospora sp. nov., isolated from mangrove soil.</title>
        <authorList>
            <person name="Chen X."/>
            <person name="Ge X."/>
            <person name="Liu W."/>
        </authorList>
    </citation>
    <scope>NUCLEOTIDE SEQUENCE</scope>
    <source>
        <strain evidence="8">S1-112</strain>
    </source>
</reference>
<keyword evidence="3" id="KW-0812">Transmembrane</keyword>
<dbReference type="PANTHER" id="PTHR14969:SF62">
    <property type="entry name" value="DECAPRENYLPHOSPHORYL-5-PHOSPHORIBOSE PHOSPHATASE RV3807C-RELATED"/>
    <property type="match status" value="1"/>
</dbReference>
<evidence type="ECO:0000256" key="5">
    <source>
        <dbReference type="ARBA" id="ARBA00022989"/>
    </source>
</evidence>